<dbReference type="Proteomes" id="UP001595476">
    <property type="component" value="Unassembled WGS sequence"/>
</dbReference>
<name>A0ABV7HGL7_9GAMM</name>
<evidence type="ECO:0000313" key="2">
    <source>
        <dbReference type="Proteomes" id="UP001595476"/>
    </source>
</evidence>
<proteinExistence type="predicted"/>
<organism evidence="1 2">
    <name type="scientific">Litoribrevibacter euphylliae</name>
    <dbReference type="NCBI Taxonomy" id="1834034"/>
    <lineage>
        <taxon>Bacteria</taxon>
        <taxon>Pseudomonadati</taxon>
        <taxon>Pseudomonadota</taxon>
        <taxon>Gammaproteobacteria</taxon>
        <taxon>Oceanospirillales</taxon>
        <taxon>Oceanospirillaceae</taxon>
        <taxon>Litoribrevibacter</taxon>
    </lineage>
</organism>
<reference evidence="2" key="1">
    <citation type="journal article" date="2019" name="Int. J. Syst. Evol. Microbiol.">
        <title>The Global Catalogue of Microorganisms (GCM) 10K type strain sequencing project: providing services to taxonomists for standard genome sequencing and annotation.</title>
        <authorList>
            <consortium name="The Broad Institute Genomics Platform"/>
            <consortium name="The Broad Institute Genome Sequencing Center for Infectious Disease"/>
            <person name="Wu L."/>
            <person name="Ma J."/>
        </authorList>
    </citation>
    <scope>NUCLEOTIDE SEQUENCE [LARGE SCALE GENOMIC DNA]</scope>
    <source>
        <strain evidence="2">KCTC 52438</strain>
    </source>
</reference>
<evidence type="ECO:0000313" key="1">
    <source>
        <dbReference type="EMBL" id="MFC3151768.1"/>
    </source>
</evidence>
<accession>A0ABV7HGL7</accession>
<sequence>MAIDGNDFSCSPEDGYVISGTVDERNTLTGRARVNGTQISTFTANFNDLYNDNSSLTKITDIWSDSDGTYTETYTIDADGDITGNDTDGCVFTGSFGIIETNYNMYDLELTVSNCGDTNGTYTGKAILDRTTEDEDTLTSYLSNGEYAIAGDIYRQ</sequence>
<gene>
    <name evidence="1" type="ORF">ACFOEK_12080</name>
</gene>
<comment type="caution">
    <text evidence="1">The sequence shown here is derived from an EMBL/GenBank/DDBJ whole genome shotgun (WGS) entry which is preliminary data.</text>
</comment>
<dbReference type="RefSeq" id="WP_386721150.1">
    <property type="nucleotide sequence ID" value="NZ_JBHRSZ010000004.1"/>
</dbReference>
<protein>
    <submittedName>
        <fullName evidence="1">Uncharacterized protein</fullName>
    </submittedName>
</protein>
<keyword evidence="2" id="KW-1185">Reference proteome</keyword>
<dbReference type="EMBL" id="JBHRSZ010000004">
    <property type="protein sequence ID" value="MFC3151768.1"/>
    <property type="molecule type" value="Genomic_DNA"/>
</dbReference>